<sequence>MSANPAPPPPSPPPPPPAPATPDITLTPPKPDTSRKRARPTKSCVECRRKKLKCDRLQPCMQCKKLMREEFCTYAHGPSRPSDFVNENVERSPKRPKIDVSRLNSWGAEAPIHPNVPTGSYVATALPMDYQKTTLQAPNSSTDENQCKTSGRLQVEGSKSRYIGLGDRMTLLDHFGDEKDFIIGSFSDSTMAPIVNEMTIYQRALHRKIQPLNRSFEDRTSLVAEMLNSLPENTNVEALKERYLANMETVLRVVHVPSFRRQCSEIQSSRSAYNSTLPSTVPASVLAQLLAVISIASRLSDSNVIKASEQALSEKRVATCLTLIPKWLETLNGKERLTIDTLRAETLLLMARFANMVALPDLWKESGALVRSAMAMGLHRDPEHSPNLSPFLKEQRRKLWQTIVELDLQFSLATGMPCAVQSSDVGSRTLLRVNDDELVEDMPNYPVERPIDAWSDALPQNLLASAMKPRLDATNLLARDIDFSADIDRILFLAKYLELGMRSIQAHLPKQPKMKQRLLSDIMLDVYLRRPAIALYQTVALSDQASHHPEARKGVLRNSVAILTHLDALDPAIADLDTIQSKDYLNFFHILFRDDIIKSSILLCYEIRAFHLPIITSPPVDPALLDNSEDSIPWTKHSLTRIVENTLNSYLQRLGEFGSDLKIILPLSVVLQSVRFDGTPEGKRDLMIRASERVLQACRKAISLPPMQDVQPQNGTAPNTQTPPLSSMSTGESWNPQGFAMQLPYESGLPQPIGNGDFNPNVNGAGAFPNFELAFSDWDLMDQSWFGSY</sequence>
<accession>A0A7D8YH52</accession>
<dbReference type="OrthoDB" id="5414787at2759"/>
<protein>
    <submittedName>
        <fullName evidence="9">Fusarisetin A cluster transcription factor fsa6</fullName>
    </submittedName>
</protein>
<dbReference type="GO" id="GO:0000978">
    <property type="term" value="F:RNA polymerase II cis-regulatory region sequence-specific DNA binding"/>
    <property type="evidence" value="ECO:0007669"/>
    <property type="project" value="TreeGrafter"/>
</dbReference>
<gene>
    <name evidence="9" type="primary">fsa6_6</name>
    <name evidence="9" type="ORF">LCER1_G008917</name>
</gene>
<dbReference type="Gene3D" id="4.10.240.10">
    <property type="entry name" value="Zn(2)-C6 fungal-type DNA-binding domain"/>
    <property type="match status" value="1"/>
</dbReference>
<reference evidence="9 10" key="1">
    <citation type="submission" date="2018-05" db="EMBL/GenBank/DDBJ databases">
        <title>Whole genome sequencing for identification of molecular markers to develop diagnostic detection tools for the regulated plant pathogen Lachnellula willkommii.</title>
        <authorList>
            <person name="Giroux E."/>
            <person name="Bilodeau G."/>
        </authorList>
    </citation>
    <scope>NUCLEOTIDE SEQUENCE [LARGE SCALE GENOMIC DNA]</scope>
    <source>
        <strain evidence="9 10">CBS 625.97</strain>
    </source>
</reference>
<feature type="region of interest" description="Disordered" evidence="7">
    <location>
        <begin position="706"/>
        <end position="732"/>
    </location>
</feature>
<dbReference type="GO" id="GO:0008270">
    <property type="term" value="F:zinc ion binding"/>
    <property type="evidence" value="ECO:0007669"/>
    <property type="project" value="InterPro"/>
</dbReference>
<keyword evidence="5" id="KW-0804">Transcription</keyword>
<keyword evidence="2" id="KW-0862">Zinc</keyword>
<evidence type="ECO:0000313" key="10">
    <source>
        <dbReference type="Proteomes" id="UP000481288"/>
    </source>
</evidence>
<keyword evidence="1" id="KW-0479">Metal-binding</keyword>
<dbReference type="Pfam" id="PF04082">
    <property type="entry name" value="Fungal_trans"/>
    <property type="match status" value="1"/>
</dbReference>
<name>A0A7D8YH52_9HELO</name>
<keyword evidence="6" id="KW-0539">Nucleus</keyword>
<dbReference type="EMBL" id="QGMG01001212">
    <property type="protein sequence ID" value="TVY50273.1"/>
    <property type="molecule type" value="Genomic_DNA"/>
</dbReference>
<dbReference type="GO" id="GO:0006351">
    <property type="term" value="P:DNA-templated transcription"/>
    <property type="evidence" value="ECO:0007669"/>
    <property type="project" value="InterPro"/>
</dbReference>
<dbReference type="SUPFAM" id="SSF57701">
    <property type="entry name" value="Zn2/Cys6 DNA-binding domain"/>
    <property type="match status" value="1"/>
</dbReference>
<evidence type="ECO:0000256" key="2">
    <source>
        <dbReference type="ARBA" id="ARBA00022833"/>
    </source>
</evidence>
<dbReference type="Proteomes" id="UP000481288">
    <property type="component" value="Unassembled WGS sequence"/>
</dbReference>
<keyword evidence="3" id="KW-0805">Transcription regulation</keyword>
<dbReference type="InterPro" id="IPR001138">
    <property type="entry name" value="Zn2Cys6_DnaBD"/>
</dbReference>
<dbReference type="CDD" id="cd12148">
    <property type="entry name" value="fungal_TF_MHR"/>
    <property type="match status" value="1"/>
</dbReference>
<dbReference type="SMART" id="SM00906">
    <property type="entry name" value="Fungal_trans"/>
    <property type="match status" value="1"/>
</dbReference>
<comment type="caution">
    <text evidence="9">The sequence shown here is derived from an EMBL/GenBank/DDBJ whole genome shotgun (WGS) entry which is preliminary data.</text>
</comment>
<dbReference type="Pfam" id="PF00172">
    <property type="entry name" value="Zn_clus"/>
    <property type="match status" value="1"/>
</dbReference>
<dbReference type="InterPro" id="IPR051430">
    <property type="entry name" value="Fungal_TF_Env_Response"/>
</dbReference>
<evidence type="ECO:0000256" key="1">
    <source>
        <dbReference type="ARBA" id="ARBA00022723"/>
    </source>
</evidence>
<dbReference type="CDD" id="cd00067">
    <property type="entry name" value="GAL4"/>
    <property type="match status" value="1"/>
</dbReference>
<dbReference type="AlphaFoldDB" id="A0A7D8YH52"/>
<feature type="compositionally biased region" description="Polar residues" evidence="7">
    <location>
        <begin position="710"/>
        <end position="732"/>
    </location>
</feature>
<proteinExistence type="predicted"/>
<dbReference type="InterPro" id="IPR007219">
    <property type="entry name" value="XnlR_reg_dom"/>
</dbReference>
<evidence type="ECO:0000256" key="3">
    <source>
        <dbReference type="ARBA" id="ARBA00023015"/>
    </source>
</evidence>
<evidence type="ECO:0000256" key="4">
    <source>
        <dbReference type="ARBA" id="ARBA00023125"/>
    </source>
</evidence>
<feature type="region of interest" description="Disordered" evidence="7">
    <location>
        <begin position="1"/>
        <end position="42"/>
    </location>
</feature>
<dbReference type="InterPro" id="IPR036864">
    <property type="entry name" value="Zn2-C6_fun-type_DNA-bd_sf"/>
</dbReference>
<evidence type="ECO:0000259" key="8">
    <source>
        <dbReference type="PROSITE" id="PS50048"/>
    </source>
</evidence>
<evidence type="ECO:0000313" key="9">
    <source>
        <dbReference type="EMBL" id="TVY50273.1"/>
    </source>
</evidence>
<feature type="domain" description="Zn(2)-C6 fungal-type" evidence="8">
    <location>
        <begin position="43"/>
        <end position="74"/>
    </location>
</feature>
<evidence type="ECO:0000256" key="5">
    <source>
        <dbReference type="ARBA" id="ARBA00023163"/>
    </source>
</evidence>
<organism evidence="9 10">
    <name type="scientific">Lachnellula cervina</name>
    <dbReference type="NCBI Taxonomy" id="1316786"/>
    <lineage>
        <taxon>Eukaryota</taxon>
        <taxon>Fungi</taxon>
        <taxon>Dikarya</taxon>
        <taxon>Ascomycota</taxon>
        <taxon>Pezizomycotina</taxon>
        <taxon>Leotiomycetes</taxon>
        <taxon>Helotiales</taxon>
        <taxon>Lachnaceae</taxon>
        <taxon>Lachnellula</taxon>
    </lineage>
</organism>
<dbReference type="PROSITE" id="PS00463">
    <property type="entry name" value="ZN2_CY6_FUNGAL_1"/>
    <property type="match status" value="1"/>
</dbReference>
<dbReference type="GO" id="GO:0005634">
    <property type="term" value="C:nucleus"/>
    <property type="evidence" value="ECO:0007669"/>
    <property type="project" value="TreeGrafter"/>
</dbReference>
<dbReference type="SMART" id="SM00066">
    <property type="entry name" value="GAL4"/>
    <property type="match status" value="1"/>
</dbReference>
<evidence type="ECO:0000256" key="6">
    <source>
        <dbReference type="ARBA" id="ARBA00023242"/>
    </source>
</evidence>
<dbReference type="GO" id="GO:0001228">
    <property type="term" value="F:DNA-binding transcription activator activity, RNA polymerase II-specific"/>
    <property type="evidence" value="ECO:0007669"/>
    <property type="project" value="TreeGrafter"/>
</dbReference>
<dbReference type="PROSITE" id="PS50048">
    <property type="entry name" value="ZN2_CY6_FUNGAL_2"/>
    <property type="match status" value="1"/>
</dbReference>
<evidence type="ECO:0000256" key="7">
    <source>
        <dbReference type="SAM" id="MobiDB-lite"/>
    </source>
</evidence>
<feature type="compositionally biased region" description="Pro residues" evidence="7">
    <location>
        <begin position="1"/>
        <end position="20"/>
    </location>
</feature>
<dbReference type="PANTHER" id="PTHR31944">
    <property type="entry name" value="HEME-RESPONSIVE ZINC FINGER TRANSCRIPTION FACTOR HAP1"/>
    <property type="match status" value="1"/>
</dbReference>
<dbReference type="PANTHER" id="PTHR31944:SF131">
    <property type="entry name" value="HEME-RESPONSIVE ZINC FINGER TRANSCRIPTION FACTOR HAP1"/>
    <property type="match status" value="1"/>
</dbReference>
<keyword evidence="10" id="KW-1185">Reference proteome</keyword>
<keyword evidence="4" id="KW-0238">DNA-binding</keyword>